<feature type="coiled-coil region" evidence="1">
    <location>
        <begin position="7"/>
        <end position="55"/>
    </location>
</feature>
<dbReference type="KEGG" id="mico:GDR74_03980"/>
<dbReference type="InterPro" id="IPR007420">
    <property type="entry name" value="DUF465"/>
</dbReference>
<reference evidence="2 3" key="1">
    <citation type="submission" date="2019-10" db="EMBL/GenBank/DDBJ databases">
        <title>Isolation, Identification of Microvirga thermotolerans HR1, a novel thermophilic bacterium and Comparative Genomics of the genus Microvirga.</title>
        <authorList>
            <person name="Li J."/>
            <person name="Zhang W."/>
            <person name="Lin M."/>
            <person name="Wang J."/>
        </authorList>
    </citation>
    <scope>NUCLEOTIDE SEQUENCE [LARGE SCALE GENOMIC DNA]</scope>
    <source>
        <strain evidence="2 3">HR1</strain>
    </source>
</reference>
<keyword evidence="1" id="KW-0175">Coiled coil</keyword>
<dbReference type="AlphaFoldDB" id="A0A5P9JRQ5"/>
<dbReference type="InterPro" id="IPR038444">
    <property type="entry name" value="DUF465_sf"/>
</dbReference>
<keyword evidence="3" id="KW-1185">Reference proteome</keyword>
<proteinExistence type="predicted"/>
<evidence type="ECO:0000256" key="1">
    <source>
        <dbReference type="SAM" id="Coils"/>
    </source>
</evidence>
<name>A0A5P9JRQ5_9HYPH</name>
<dbReference type="Pfam" id="PF04325">
    <property type="entry name" value="DUF465"/>
    <property type="match status" value="1"/>
</dbReference>
<sequence length="60" mass="7026">MPLQNHLVELERRHQALEREIQDALNHPSTDDIKLAELKRKKLQLKDQIARLKGAHAVMH</sequence>
<dbReference type="RefSeq" id="WP_152585087.1">
    <property type="nucleotide sequence ID" value="NZ_CP045423.1"/>
</dbReference>
<organism evidence="2 3">
    <name type="scientific">Microvirga thermotolerans</name>
    <dbReference type="NCBI Taxonomy" id="2651334"/>
    <lineage>
        <taxon>Bacteria</taxon>
        <taxon>Pseudomonadati</taxon>
        <taxon>Pseudomonadota</taxon>
        <taxon>Alphaproteobacteria</taxon>
        <taxon>Hyphomicrobiales</taxon>
        <taxon>Methylobacteriaceae</taxon>
        <taxon>Microvirga</taxon>
    </lineage>
</organism>
<dbReference type="Gene3D" id="6.10.280.50">
    <property type="match status" value="1"/>
</dbReference>
<dbReference type="EMBL" id="CP045423">
    <property type="protein sequence ID" value="QFU15442.1"/>
    <property type="molecule type" value="Genomic_DNA"/>
</dbReference>
<protein>
    <submittedName>
        <fullName evidence="2">DUF465 domain-containing protein</fullName>
    </submittedName>
</protein>
<gene>
    <name evidence="2" type="ORF">GDR74_03980</name>
</gene>
<evidence type="ECO:0000313" key="3">
    <source>
        <dbReference type="Proteomes" id="UP000325614"/>
    </source>
</evidence>
<accession>A0A5P9JRQ5</accession>
<evidence type="ECO:0000313" key="2">
    <source>
        <dbReference type="EMBL" id="QFU15442.1"/>
    </source>
</evidence>
<dbReference type="Proteomes" id="UP000325614">
    <property type="component" value="Chromosome"/>
</dbReference>